<dbReference type="InterPro" id="IPR046779">
    <property type="entry name" value="LapA_adhesin_dom"/>
</dbReference>
<reference evidence="2 3" key="1">
    <citation type="submission" date="2017-09" db="EMBL/GenBank/DDBJ databases">
        <title>Genomics of the genus Arcobacter.</title>
        <authorList>
            <person name="Perez-Cataluna A."/>
            <person name="Figueras M.J."/>
            <person name="Salas-Masso N."/>
        </authorList>
    </citation>
    <scope>NUCLEOTIDE SEQUENCE [LARGE SCALE GENOMIC DNA]</scope>
    <source>
        <strain evidence="2 3">CECT 7386</strain>
    </source>
</reference>
<evidence type="ECO:0000313" key="2">
    <source>
        <dbReference type="EMBL" id="RXK13657.1"/>
    </source>
</evidence>
<evidence type="ECO:0000259" key="1">
    <source>
        <dbReference type="Pfam" id="PF20579"/>
    </source>
</evidence>
<dbReference type="Gene3D" id="2.60.40.2030">
    <property type="match status" value="4"/>
</dbReference>
<dbReference type="InterPro" id="IPR038081">
    <property type="entry name" value="CalX-like_sf"/>
</dbReference>
<dbReference type="Pfam" id="PF20579">
    <property type="entry name" value="LapA"/>
    <property type="match status" value="1"/>
</dbReference>
<dbReference type="SUPFAM" id="SSF141072">
    <property type="entry name" value="CalX-like"/>
    <property type="match status" value="4"/>
</dbReference>
<proteinExistence type="predicted"/>
<sequence>KESDSISNSIKEVSGGASFEKLEADSTAVSTTISDDEDVVKVKLSGDTSVTEGENAAYKVTLTDENGKAVIAKEDMEVKFTYTYTTASGEDITEVKTVTIKAGQSEVSFEVETVDNVYKEGDESFKININTVSNTNAFEKITIDSTPVETTIKDDVDNVNVNLVASGEEREYKLETIVKGSYADITTFEDGTYAMTWITKNSDGFWETSVQKFDNSGNKLGDTVVFSENAHEAARRENLQIESFEDGSYIVVWLGKSSDELVNNNSLYTQRFNPDGTKDGSIIEMNIFKDSSGNIYKDITTFPDGSYIIVWQNKDNNLSINVQKFNADGTTDGNIVNLNSAKWEYDPKIVTLADGSYAVSWWGNDSEGDMSIFVQQFNSDGSKVGEMIQLEGVNKTDGRDQHQGMESLSDGSYIVTWYGENEQGTWSCFTQKFNSDGTLSGSTIELKAPNYKYNYNKETPQITELADGTYIIGWWGQDEADLNTNFYIQKFNSDGTLSGEVVQIDANGTSWALKLKMTELLDGSYVVTWSAYNSQGKFTLFAQQFNSDGTPATEVTEVLYDSYEHSVTVLADGSYIVTSSGYWNEGSIKVQKFNADGSMVIEEGDTISEGETATYEVTLTDDDGNEVIAKEDMVVTFKYTFTTLDGENIEKVGTVTIKAGESSVSIDIKTLDDVYAEDAEKFYIEIVSITNADQFEKVTIDEIGVETIIKDDTPADNVNINLVASGEEREYTTEKVVNIGFGPQITALKDGGYVVTWFAQNSTGKLSLFLQQYNANDEKIGDTVEVKGAKDSAKIVSLEDGGYILSCANYDYGTYVQQFNSNGSKVGETIGFGTDISTIDITLLANGGYAAVGSKANGEIFIQQFDADGVKVGEIEIIKSTPNSMAKITELNDGGYVVLWREKDSQGNYSLFVQQFNSDGSKDGSAVQLEASDFIRTNDAHQQIETLEDGSYVVTWSGLDSQGDFSIFVQQFNSDGSKAGEVVQLEALDNTTGNDFNPQITILANGGYVITWSGSDSQGTSSIFVQQFDSDGSKVEETVQLEKVDNNVGADISPQIIALKDGSYVVTWQGVDAGGDWSIFVQKFNPDGTMDGENVKLESIGNTAGFDINPQITVLADGSYIVTWEGSSSSERPIYTQKFNADGSRVIEEGDTISEGETATYEVTLTDDDGNKVIAKEDMIVTFKYTFTTLDGKNIEKVGTVTIKAGESSTSIDIKTLDDVYAEDAEKFYIEIVSITNTDQFEKVTIDEIGVETIIKDDTPGDTVNIKLSGDSTVEEGNSATYKVALTDENGKAVIAKEDMEVKFTYTYTTASGEDITEVKTVTIKAGESEASFEVETVDNVYKESDEKFEISIDSVTNTDQFEKVAIDDSSVETTIKDDVDNINVKIEGIETDVIEGESAKYKVTLTDDNGNPIVALEDMKVSVKYTYKDPTTNEDIVEVKEVTIPKGATEVDFEVEIVNDNYLVEPDSTGDVTVINTGHGSGNQSAPIVTKLDNGDVLYVWGDNTSSNTSNYLKGKIYDAFGNVKVDTFTISDKSASELNGDYWFVKGLDIKVMDNGNIIIGYAAYDGSQKPIMTVIDPSKDSSSSEFFVNKDVSIQQNDTTTHESAPILTVLSDGRLLAVYVKNIGGGSNATVYGRIFDANGNAVSDEFRVGKGNVDQTTWGNHEQNIYVEELSNGKVVVGIANEYGKGGHKPIVNIIDPTKNPTDSDFSVASDVDVRGKDNPGAYESAPRIVELDGGKFMTIWYGGAGSDNAGSYRKLYARVFNEDGTAATDQFVLTQNSIDGWSSINVPLLNLETLSNGNIVVGWVRNTDNSGNDAPMIAVIDSSTGKVIPGSETQVNTSTASGHTYAGPAIVKALGDGNFVAVWHDTASSDAPIYYRIFDSNGKAISDQVCVTNGTGSLLDSVDNLAWDSISVEVTDDNSFIIGWIGNNSSSLDGSGTSVVSVTVDLGKNEGENHFEVSIDKVVSGGDGYEKVVVDDNAINTTINEPDNMYLDQVINLSNFINDSTQPTTNEIDLTNNTLDSIIIKDESVEDLTNNQHLLKIFGDESKEDRVKLEGNWEKSNTQETIDGEKFNVYQNGNSNIKILIDEDISVDPTI</sequence>
<evidence type="ECO:0000313" key="3">
    <source>
        <dbReference type="Proteomes" id="UP000290092"/>
    </source>
</evidence>
<protein>
    <recommendedName>
        <fullName evidence="1">LapA adhesin domain-containing protein</fullName>
    </recommendedName>
</protein>
<dbReference type="SUPFAM" id="SSF82171">
    <property type="entry name" value="DPP6 N-terminal domain-like"/>
    <property type="match status" value="1"/>
</dbReference>
<gene>
    <name evidence="2" type="ORF">CP985_13295</name>
</gene>
<feature type="domain" description="LapA adhesin" evidence="1">
    <location>
        <begin position="38"/>
        <end position="154"/>
    </location>
</feature>
<name>A0AAX2ACU2_9BACT</name>
<feature type="non-terminal residue" evidence="2">
    <location>
        <position position="1"/>
    </location>
</feature>
<dbReference type="EMBL" id="NXID01000064">
    <property type="protein sequence ID" value="RXK13657.1"/>
    <property type="molecule type" value="Genomic_DNA"/>
</dbReference>
<dbReference type="Proteomes" id="UP000290092">
    <property type="component" value="Unassembled WGS sequence"/>
</dbReference>
<accession>A0AAX2ACU2</accession>
<keyword evidence="3" id="KW-1185">Reference proteome</keyword>
<dbReference type="RefSeq" id="WP_164968737.1">
    <property type="nucleotide sequence ID" value="NZ_NXID01000064.1"/>
</dbReference>
<comment type="caution">
    <text evidence="2">The sequence shown here is derived from an EMBL/GenBank/DDBJ whole genome shotgun (WGS) entry which is preliminary data.</text>
</comment>
<organism evidence="2 3">
    <name type="scientific">Malaciobacter mytili LMG 24559</name>
    <dbReference type="NCBI Taxonomy" id="1032238"/>
    <lineage>
        <taxon>Bacteria</taxon>
        <taxon>Pseudomonadati</taxon>
        <taxon>Campylobacterota</taxon>
        <taxon>Epsilonproteobacteria</taxon>
        <taxon>Campylobacterales</taxon>
        <taxon>Arcobacteraceae</taxon>
        <taxon>Malaciobacter</taxon>
    </lineage>
</organism>